<comment type="caution">
    <text evidence="1">The sequence shown here is derived from an EMBL/GenBank/DDBJ whole genome shotgun (WGS) entry which is preliminary data.</text>
</comment>
<reference evidence="1 2" key="1">
    <citation type="submission" date="2019-11" db="EMBL/GenBank/DDBJ databases">
        <title>Whole genome sequence of Oryza granulata.</title>
        <authorList>
            <person name="Li W."/>
        </authorList>
    </citation>
    <scope>NUCLEOTIDE SEQUENCE [LARGE SCALE GENOMIC DNA]</scope>
    <source>
        <strain evidence="2">cv. Menghai</strain>
        <tissue evidence="1">Leaf</tissue>
    </source>
</reference>
<dbReference type="EMBL" id="SPHZ02000002">
    <property type="protein sequence ID" value="KAF0930422.1"/>
    <property type="molecule type" value="Genomic_DNA"/>
</dbReference>
<gene>
    <name evidence="1" type="ORF">E2562_032763</name>
</gene>
<proteinExistence type="predicted"/>
<name>A0A6G1F0S8_9ORYZ</name>
<evidence type="ECO:0000313" key="1">
    <source>
        <dbReference type="EMBL" id="KAF0930422.1"/>
    </source>
</evidence>
<organism evidence="1 2">
    <name type="scientific">Oryza meyeriana var. granulata</name>
    <dbReference type="NCBI Taxonomy" id="110450"/>
    <lineage>
        <taxon>Eukaryota</taxon>
        <taxon>Viridiplantae</taxon>
        <taxon>Streptophyta</taxon>
        <taxon>Embryophyta</taxon>
        <taxon>Tracheophyta</taxon>
        <taxon>Spermatophyta</taxon>
        <taxon>Magnoliopsida</taxon>
        <taxon>Liliopsida</taxon>
        <taxon>Poales</taxon>
        <taxon>Poaceae</taxon>
        <taxon>BOP clade</taxon>
        <taxon>Oryzoideae</taxon>
        <taxon>Oryzeae</taxon>
        <taxon>Oryzinae</taxon>
        <taxon>Oryza</taxon>
        <taxon>Oryza meyeriana</taxon>
    </lineage>
</organism>
<keyword evidence="2" id="KW-1185">Reference proteome</keyword>
<accession>A0A6G1F0S8</accession>
<dbReference type="AlphaFoldDB" id="A0A6G1F0S8"/>
<evidence type="ECO:0000313" key="2">
    <source>
        <dbReference type="Proteomes" id="UP000479710"/>
    </source>
</evidence>
<dbReference type="Proteomes" id="UP000479710">
    <property type="component" value="Unassembled WGS sequence"/>
</dbReference>
<protein>
    <submittedName>
        <fullName evidence="1">Uncharacterized protein</fullName>
    </submittedName>
</protein>
<sequence length="132" mass="14824">MALFIFFLYLGVRNRVDRSSGAGVPMVERRQPRWRDMSRSLAHPRETTADRTAGTRVLVFGLRRREKDGLRAPLCKADLHWRELAAVEHGVGKGEAMGTIIEAADRPATSMVACKIGEERGARELDFFLGKK</sequence>